<reference evidence="2" key="1">
    <citation type="submission" date="2021-02" db="EMBL/GenBank/DDBJ databases">
        <authorList>
            <person name="Nowell W R."/>
        </authorList>
    </citation>
    <scope>NUCLEOTIDE SEQUENCE</scope>
    <source>
        <strain evidence="2">Ploen Becks lab</strain>
    </source>
</reference>
<evidence type="ECO:0000313" key="2">
    <source>
        <dbReference type="EMBL" id="CAF0870248.1"/>
    </source>
</evidence>
<proteinExistence type="predicted"/>
<dbReference type="OrthoDB" id="10437228at2759"/>
<keyword evidence="3" id="KW-1185">Reference proteome</keyword>
<accession>A0A813XGF3</accession>
<gene>
    <name evidence="2" type="ORF">OXX778_LOCUS9895</name>
</gene>
<organism evidence="2 3">
    <name type="scientific">Brachionus calyciflorus</name>
    <dbReference type="NCBI Taxonomy" id="104777"/>
    <lineage>
        <taxon>Eukaryota</taxon>
        <taxon>Metazoa</taxon>
        <taxon>Spiralia</taxon>
        <taxon>Gnathifera</taxon>
        <taxon>Rotifera</taxon>
        <taxon>Eurotatoria</taxon>
        <taxon>Monogononta</taxon>
        <taxon>Pseudotrocha</taxon>
        <taxon>Ploima</taxon>
        <taxon>Brachionidae</taxon>
        <taxon>Brachionus</taxon>
    </lineage>
</organism>
<protein>
    <submittedName>
        <fullName evidence="2">Uncharacterized protein</fullName>
    </submittedName>
</protein>
<dbReference type="Proteomes" id="UP000663879">
    <property type="component" value="Unassembled WGS sequence"/>
</dbReference>
<comment type="caution">
    <text evidence="2">The sequence shown here is derived from an EMBL/GenBank/DDBJ whole genome shotgun (WGS) entry which is preliminary data.</text>
</comment>
<feature type="region of interest" description="Disordered" evidence="1">
    <location>
        <begin position="390"/>
        <end position="414"/>
    </location>
</feature>
<feature type="compositionally biased region" description="Low complexity" evidence="1">
    <location>
        <begin position="28"/>
        <end position="50"/>
    </location>
</feature>
<sequence>MEINDKFEAIKTQNMNSKQEEEDSQKPTLVTLSNDSTSNSSNPSLTSSQTDLSQKLTHIEINRFNSKKLEPQLSRTTSSGYYSSPMSSTSTASSRYSYGNSFLYDEPTNSTTSIPKIQEDQGFKGCCLDCGAYTYLIRFNELQLCENCYQNQWENEINELMKMKNFLENGVIDLKKYLAAKKTQCNENIKNSHQIKKFINMTMQQIKRKVELELENKRDELFNSIDAFVENQKKINTSINEDTFQTSERICEQIENFLLNTENEINLFKLKSIKTYAKANLQRINQQRTSRIPIYSIFFVPDSNVQVANSFGKIVLKSYDPDSSDQTVLSEFNDLASFKESCLDDFAFLNPKPTANHHFDNTQSLKTRFSKWTSNDNVYDSVNLNEHRSLSSRLNDNSSMPKRNKSLFSRPSSNSKVYMDHAYNQGYFENKKNDKQKEEEPKRQEQIEEKPMVNESKPYVNQIYPVKLTLTRNSSLKADTLTNGLKRDEANKEQSTLKTTFKQQVLSHGPKLVNF</sequence>
<dbReference type="EMBL" id="CAJNOC010001505">
    <property type="protein sequence ID" value="CAF0870248.1"/>
    <property type="molecule type" value="Genomic_DNA"/>
</dbReference>
<evidence type="ECO:0000256" key="1">
    <source>
        <dbReference type="SAM" id="MobiDB-lite"/>
    </source>
</evidence>
<name>A0A813XGF3_9BILA</name>
<dbReference type="AlphaFoldDB" id="A0A813XGF3"/>
<evidence type="ECO:0000313" key="3">
    <source>
        <dbReference type="Proteomes" id="UP000663879"/>
    </source>
</evidence>
<feature type="region of interest" description="Disordered" evidence="1">
    <location>
        <begin position="1"/>
        <end position="52"/>
    </location>
</feature>